<dbReference type="GO" id="GO:0000976">
    <property type="term" value="F:transcription cis-regulatory region binding"/>
    <property type="evidence" value="ECO:0007669"/>
    <property type="project" value="TreeGrafter"/>
</dbReference>
<dbReference type="Pfam" id="PF00816">
    <property type="entry name" value="Histone_HNS"/>
    <property type="match status" value="1"/>
</dbReference>
<evidence type="ECO:0000256" key="2">
    <source>
        <dbReference type="ARBA" id="ARBA00010610"/>
    </source>
</evidence>
<name>A0A803FT06_9GAMM</name>
<dbReference type="GO" id="GO:0001217">
    <property type="term" value="F:DNA-binding transcription repressor activity"/>
    <property type="evidence" value="ECO:0007669"/>
    <property type="project" value="TreeGrafter"/>
</dbReference>
<dbReference type="PANTHER" id="PTHR38097:SF1">
    <property type="entry name" value="DNA-BINDING PROTEIN H-NS"/>
    <property type="match status" value="1"/>
</dbReference>
<sequence length="135" mass="15826">MGTSLNILNKIRTLRVQAREFTLETLEDMLMKFEMVVNERRAEESQARLESEERLRKLQQYRDMLITDGINPSELLSNSSFSQSPSKTRRAARPAKYYYVDKNGEKKTWTGQGRTPTIIRYAMEQKGKNLEDFLL</sequence>
<reference evidence="9 10" key="1">
    <citation type="submission" date="2019-02" db="EMBL/GenBank/DDBJ databases">
        <authorList>
            <person name="Manzano-Marin A."/>
            <person name="Manzano-Marin A."/>
        </authorList>
    </citation>
    <scope>NUCLEOTIDE SEQUENCE [LARGE SCALE GENOMIC DNA]</scope>
    <source>
        <strain evidence="9 10">ErCipiceae</strain>
    </source>
</reference>
<organism evidence="9 10">
    <name type="scientific">Candidatus Erwinia haradaeae</name>
    <dbReference type="NCBI Taxonomy" id="1922217"/>
    <lineage>
        <taxon>Bacteria</taxon>
        <taxon>Pseudomonadati</taxon>
        <taxon>Pseudomonadota</taxon>
        <taxon>Gammaproteobacteria</taxon>
        <taxon>Enterobacterales</taxon>
        <taxon>Erwiniaceae</taxon>
        <taxon>Erwinia</taxon>
    </lineage>
</organism>
<evidence type="ECO:0000256" key="1">
    <source>
        <dbReference type="ARBA" id="ARBA00004453"/>
    </source>
</evidence>
<dbReference type="Pfam" id="PF22470">
    <property type="entry name" value="Histone_HNS_N"/>
    <property type="match status" value="1"/>
</dbReference>
<dbReference type="Proteomes" id="UP000294289">
    <property type="component" value="Chromosome"/>
</dbReference>
<dbReference type="SUPFAM" id="SSF81273">
    <property type="entry name" value="H-NS histone-like proteins"/>
    <property type="match status" value="2"/>
</dbReference>
<dbReference type="Gene3D" id="4.10.430.10">
    <property type="entry name" value="Histone-like protein H-NS, C-terminal domain"/>
    <property type="match status" value="1"/>
</dbReference>
<keyword evidence="3" id="KW-0963">Cytoplasm</keyword>
<dbReference type="GO" id="GO:0032993">
    <property type="term" value="C:protein-DNA complex"/>
    <property type="evidence" value="ECO:0007669"/>
    <property type="project" value="TreeGrafter"/>
</dbReference>
<dbReference type="GO" id="GO:0046983">
    <property type="term" value="F:protein dimerization activity"/>
    <property type="evidence" value="ECO:0007669"/>
    <property type="project" value="InterPro"/>
</dbReference>
<evidence type="ECO:0000256" key="5">
    <source>
        <dbReference type="ARBA" id="ARBA00023125"/>
    </source>
</evidence>
<dbReference type="PANTHER" id="PTHR38097">
    <property type="match status" value="1"/>
</dbReference>
<evidence type="ECO:0000259" key="8">
    <source>
        <dbReference type="SMART" id="SM00528"/>
    </source>
</evidence>
<dbReference type="SMART" id="SM00528">
    <property type="entry name" value="HNS"/>
    <property type="match status" value="1"/>
</dbReference>
<evidence type="ECO:0000256" key="4">
    <source>
        <dbReference type="ARBA" id="ARBA00023015"/>
    </source>
</evidence>
<dbReference type="InterPro" id="IPR037150">
    <property type="entry name" value="H-NS_C_dom_sf"/>
</dbReference>
<dbReference type="InterPro" id="IPR027454">
    <property type="entry name" value="Histone_HNS_N"/>
</dbReference>
<dbReference type="EMBL" id="LR217737">
    <property type="protein sequence ID" value="VFP87463.1"/>
    <property type="molecule type" value="Genomic_DNA"/>
</dbReference>
<dbReference type="GO" id="GO:0003680">
    <property type="term" value="F:minor groove of adenine-thymine-rich DNA binding"/>
    <property type="evidence" value="ECO:0007669"/>
    <property type="project" value="TreeGrafter"/>
</dbReference>
<evidence type="ECO:0000256" key="7">
    <source>
        <dbReference type="PIRNR" id="PIRNR002096"/>
    </source>
</evidence>
<proteinExistence type="inferred from homology"/>
<evidence type="ECO:0000313" key="9">
    <source>
        <dbReference type="EMBL" id="VFP87463.1"/>
    </source>
</evidence>
<keyword evidence="4" id="KW-0805">Transcription regulation</keyword>
<comment type="similarity">
    <text evidence="2 7">Belongs to the histone-like protein H-NS family.</text>
</comment>
<dbReference type="GO" id="GO:0009295">
    <property type="term" value="C:nucleoid"/>
    <property type="evidence" value="ECO:0007669"/>
    <property type="project" value="UniProtKB-SubCell"/>
</dbReference>
<keyword evidence="6" id="KW-0804">Transcription</keyword>
<dbReference type="FunFam" id="4.10.430.10:FF:000001">
    <property type="entry name" value="DNA-binding protein"/>
    <property type="match status" value="1"/>
</dbReference>
<dbReference type="GO" id="GO:0030527">
    <property type="term" value="F:structural constituent of chromatin"/>
    <property type="evidence" value="ECO:0007669"/>
    <property type="project" value="InterPro"/>
</dbReference>
<dbReference type="InterPro" id="IPR054180">
    <property type="entry name" value="H-NS-like_N"/>
</dbReference>
<comment type="subcellular location">
    <subcellularLocation>
        <location evidence="1">Cytoplasm</location>
        <location evidence="1">Nucleoid</location>
    </subcellularLocation>
</comment>
<accession>A0A803FT06</accession>
<evidence type="ECO:0000313" key="10">
    <source>
        <dbReference type="Proteomes" id="UP000294289"/>
    </source>
</evidence>
<dbReference type="PIRSF" id="PIRSF002096">
    <property type="entry name" value="HnS"/>
    <property type="match status" value="1"/>
</dbReference>
<keyword evidence="5 7" id="KW-0238">DNA-binding</keyword>
<dbReference type="InterPro" id="IPR027444">
    <property type="entry name" value="H-NS_C_dom"/>
</dbReference>
<feature type="domain" description="DNA-binding protein H-NS-like C-terminal" evidence="8">
    <location>
        <begin position="87"/>
        <end position="135"/>
    </location>
</feature>
<dbReference type="RefSeq" id="WP_157990837.1">
    <property type="nucleotide sequence ID" value="NZ_LR217737.1"/>
</dbReference>
<protein>
    <recommendedName>
        <fullName evidence="7">DNA-binding protein</fullName>
    </recommendedName>
</protein>
<dbReference type="FunFam" id="1.10.287.1050:FF:000001">
    <property type="entry name" value="DNA-binding protein"/>
    <property type="match status" value="1"/>
</dbReference>
<evidence type="ECO:0000256" key="3">
    <source>
        <dbReference type="ARBA" id="ARBA00022490"/>
    </source>
</evidence>
<dbReference type="NCBIfam" id="NF008193">
    <property type="entry name" value="PRK10947.1"/>
    <property type="match status" value="1"/>
</dbReference>
<evidence type="ECO:0000256" key="6">
    <source>
        <dbReference type="ARBA" id="ARBA00023163"/>
    </source>
</evidence>
<dbReference type="OrthoDB" id="6088948at2"/>
<dbReference type="InterPro" id="IPR001801">
    <property type="entry name" value="Histone_HNS"/>
</dbReference>
<dbReference type="Gene3D" id="1.10.287.1050">
    <property type="entry name" value="H-NS histone-like proteins"/>
    <property type="match status" value="1"/>
</dbReference>
<dbReference type="AlphaFoldDB" id="A0A803FT06"/>
<dbReference type="GO" id="GO:0003681">
    <property type="term" value="F:bent DNA binding"/>
    <property type="evidence" value="ECO:0007669"/>
    <property type="project" value="TreeGrafter"/>
</dbReference>
<dbReference type="GO" id="GO:0005829">
    <property type="term" value="C:cytosol"/>
    <property type="evidence" value="ECO:0007669"/>
    <property type="project" value="TreeGrafter"/>
</dbReference>
<gene>
    <name evidence="9" type="primary">hns</name>
    <name evidence="9" type="ORF">ERCIPICE3303_135</name>
</gene>